<evidence type="ECO:0000313" key="3">
    <source>
        <dbReference type="Proteomes" id="UP000440224"/>
    </source>
</evidence>
<organism evidence="2 3">
    <name type="scientific">Polyangium spumosum</name>
    <dbReference type="NCBI Taxonomy" id="889282"/>
    <lineage>
        <taxon>Bacteria</taxon>
        <taxon>Pseudomonadati</taxon>
        <taxon>Myxococcota</taxon>
        <taxon>Polyangia</taxon>
        <taxon>Polyangiales</taxon>
        <taxon>Polyangiaceae</taxon>
        <taxon>Polyangium</taxon>
    </lineage>
</organism>
<keyword evidence="1" id="KW-0472">Membrane</keyword>
<gene>
    <name evidence="2" type="ORF">GF068_22630</name>
</gene>
<sequence length="150" mass="15882">MSSEPPPSSTTWVVGKALCIFSAFTYGLLTAGIDVFDPHHLRNPDWPGHARFHLLWLISGGALGALASIYLFWTATPRSLARIHTGALLGALHIGGFFVAAAFKNAAGAEFDADGRVLFGFLPPAMLHLGTSAALLFAGVRLCHPKGKTT</sequence>
<protein>
    <recommendedName>
        <fullName evidence="4">DUF4383 domain-containing protein</fullName>
    </recommendedName>
</protein>
<feature type="transmembrane region" description="Helical" evidence="1">
    <location>
        <begin position="12"/>
        <end position="33"/>
    </location>
</feature>
<feature type="transmembrane region" description="Helical" evidence="1">
    <location>
        <begin position="53"/>
        <end position="73"/>
    </location>
</feature>
<accession>A0A6N7PR81</accession>
<comment type="caution">
    <text evidence="2">The sequence shown here is derived from an EMBL/GenBank/DDBJ whole genome shotgun (WGS) entry which is preliminary data.</text>
</comment>
<reference evidence="2 3" key="1">
    <citation type="submission" date="2019-10" db="EMBL/GenBank/DDBJ databases">
        <title>A soil myxobacterium in the family Polyangiaceae.</title>
        <authorList>
            <person name="Li Y."/>
            <person name="Wang J."/>
        </authorList>
    </citation>
    <scope>NUCLEOTIDE SEQUENCE [LARGE SCALE GENOMIC DNA]</scope>
    <source>
        <strain evidence="2 3">DSM 14734</strain>
    </source>
</reference>
<evidence type="ECO:0000313" key="2">
    <source>
        <dbReference type="EMBL" id="MRG94692.1"/>
    </source>
</evidence>
<evidence type="ECO:0000256" key="1">
    <source>
        <dbReference type="SAM" id="Phobius"/>
    </source>
</evidence>
<keyword evidence="1" id="KW-0812">Transmembrane</keyword>
<proteinExistence type="predicted"/>
<keyword evidence="1" id="KW-1133">Transmembrane helix</keyword>
<dbReference type="EMBL" id="WJIE01000006">
    <property type="protein sequence ID" value="MRG94692.1"/>
    <property type="molecule type" value="Genomic_DNA"/>
</dbReference>
<dbReference type="RefSeq" id="WP_153821516.1">
    <property type="nucleotide sequence ID" value="NZ_WJIE01000006.1"/>
</dbReference>
<keyword evidence="3" id="KW-1185">Reference proteome</keyword>
<dbReference type="Proteomes" id="UP000440224">
    <property type="component" value="Unassembled WGS sequence"/>
</dbReference>
<feature type="transmembrane region" description="Helical" evidence="1">
    <location>
        <begin position="85"/>
        <end position="103"/>
    </location>
</feature>
<evidence type="ECO:0008006" key="4">
    <source>
        <dbReference type="Google" id="ProtNLM"/>
    </source>
</evidence>
<name>A0A6N7PR81_9BACT</name>
<feature type="transmembrane region" description="Helical" evidence="1">
    <location>
        <begin position="115"/>
        <end position="138"/>
    </location>
</feature>
<dbReference type="OrthoDB" id="122427at2"/>
<dbReference type="AlphaFoldDB" id="A0A6N7PR81"/>